<keyword evidence="3" id="KW-0645">Protease</keyword>
<dbReference type="PANTHER" id="PTHR13367">
    <property type="entry name" value="UBIQUITIN THIOESTERASE"/>
    <property type="match status" value="1"/>
</dbReference>
<comment type="caution">
    <text evidence="7">The sequence shown here is derived from an EMBL/GenBank/DDBJ whole genome shotgun (WGS) entry which is preliminary data.</text>
</comment>
<evidence type="ECO:0000256" key="5">
    <source>
        <dbReference type="ARBA" id="ARBA00022801"/>
    </source>
</evidence>
<accession>A0AAE0KNU1</accession>
<evidence type="ECO:0000256" key="6">
    <source>
        <dbReference type="ARBA" id="ARBA00022807"/>
    </source>
</evidence>
<comment type="catalytic activity">
    <reaction evidence="1">
        <text>Thiol-dependent hydrolysis of ester, thioester, amide, peptide and isopeptide bonds formed by the C-terminal Gly of ubiquitin (a 76-residue protein attached to proteins as an intracellular targeting signal).</text>
        <dbReference type="EC" id="3.4.19.12"/>
    </reaction>
</comment>
<keyword evidence="5" id="KW-0378">Hydrolase</keyword>
<evidence type="ECO:0000256" key="4">
    <source>
        <dbReference type="ARBA" id="ARBA00022786"/>
    </source>
</evidence>
<dbReference type="GO" id="GO:0004843">
    <property type="term" value="F:cysteine-type deubiquitinase activity"/>
    <property type="evidence" value="ECO:0007669"/>
    <property type="project" value="UniProtKB-EC"/>
</dbReference>
<dbReference type="GO" id="GO:0005737">
    <property type="term" value="C:cytoplasm"/>
    <property type="evidence" value="ECO:0007669"/>
    <property type="project" value="TreeGrafter"/>
</dbReference>
<proteinExistence type="predicted"/>
<evidence type="ECO:0000313" key="7">
    <source>
        <dbReference type="EMBL" id="KAK3255331.1"/>
    </source>
</evidence>
<evidence type="ECO:0000256" key="1">
    <source>
        <dbReference type="ARBA" id="ARBA00000707"/>
    </source>
</evidence>
<dbReference type="GO" id="GO:0070530">
    <property type="term" value="F:K63-linked polyubiquitin modification-dependent protein binding"/>
    <property type="evidence" value="ECO:0007669"/>
    <property type="project" value="TreeGrafter"/>
</dbReference>
<feature type="non-terminal residue" evidence="7">
    <location>
        <position position="1"/>
    </location>
</feature>
<gene>
    <name evidence="7" type="ORF">CYMTET_35481</name>
</gene>
<reference evidence="7 8" key="1">
    <citation type="journal article" date="2015" name="Genome Biol. Evol.">
        <title>Comparative Genomics of a Bacterivorous Green Alga Reveals Evolutionary Causalities and Consequences of Phago-Mixotrophic Mode of Nutrition.</title>
        <authorList>
            <person name="Burns J.A."/>
            <person name="Paasch A."/>
            <person name="Narechania A."/>
            <person name="Kim E."/>
        </authorList>
    </citation>
    <scope>NUCLEOTIDE SEQUENCE [LARGE SCALE GENOMIC DNA]</scope>
    <source>
        <strain evidence="7 8">PLY_AMNH</strain>
    </source>
</reference>
<protein>
    <recommendedName>
        <fullName evidence="2">ubiquitinyl hydrolase 1</fullName>
        <ecNumber evidence="2">3.4.19.12</ecNumber>
    </recommendedName>
</protein>
<dbReference type="Proteomes" id="UP001190700">
    <property type="component" value="Unassembled WGS sequence"/>
</dbReference>
<keyword evidence="6" id="KW-0788">Thiol protease</keyword>
<dbReference type="PANTHER" id="PTHR13367:SF28">
    <property type="entry name" value="UBIQUITIN THIOESTERASE ZRANB1"/>
    <property type="match status" value="1"/>
</dbReference>
<dbReference type="AlphaFoldDB" id="A0AAE0KNU1"/>
<keyword evidence="8" id="KW-1185">Reference proteome</keyword>
<organism evidence="7 8">
    <name type="scientific">Cymbomonas tetramitiformis</name>
    <dbReference type="NCBI Taxonomy" id="36881"/>
    <lineage>
        <taxon>Eukaryota</taxon>
        <taxon>Viridiplantae</taxon>
        <taxon>Chlorophyta</taxon>
        <taxon>Pyramimonadophyceae</taxon>
        <taxon>Pyramimonadales</taxon>
        <taxon>Pyramimonadaceae</taxon>
        <taxon>Cymbomonas</taxon>
    </lineage>
</organism>
<dbReference type="GO" id="GO:0005634">
    <property type="term" value="C:nucleus"/>
    <property type="evidence" value="ECO:0007669"/>
    <property type="project" value="TreeGrafter"/>
</dbReference>
<evidence type="ECO:0000313" key="8">
    <source>
        <dbReference type="Proteomes" id="UP001190700"/>
    </source>
</evidence>
<dbReference type="GO" id="GO:0071947">
    <property type="term" value="P:protein deubiquitination involved in ubiquitin-dependent protein catabolic process"/>
    <property type="evidence" value="ECO:0007669"/>
    <property type="project" value="TreeGrafter"/>
</dbReference>
<dbReference type="EMBL" id="LGRX02022725">
    <property type="protein sequence ID" value="KAK3255331.1"/>
    <property type="molecule type" value="Genomic_DNA"/>
</dbReference>
<keyword evidence="4" id="KW-0833">Ubl conjugation pathway</keyword>
<sequence length="656" mass="73975">VPDKVSTLHELVCALKRCEAACTLMANQSEVVKSTYCFRVSLIVHLFTSVVPMPIAHDHPKRDSACFYASQELKRETQADILRSVRMLSRHFAAAALSLRVSRSFDAARILTVGCMAAVSDAVMRTRVCDVPTAFCMHYAGDVEGPVQPYGFTLSGNFDIMSETMLFLDPNHAAVRNQVLEYFHRRGECLDEAHTVFQFEQSMAPCPGDCNLVDQLCVRLGFSRVEPGQQLTGERRELSDNFPEMGMLRDLVFLFKLMMVPTTNALPEVKRWQPMDAALNWSTNKEGNYVVKGFGKDLKVPQEKAKSGGFMSWVPNPFGGKEDTPRAALSKADPSTLVEEQVSTEDDLLYIEKLPSFGKRLSARDSELLCQYLTAPYIRIPLVLQFFANETRIHALESSDCQGDRHCVLFEARSLWQNRAGHLPNSCPRPREHLAGRAGSCSASWCTPGRVLGPLEKLLDTSGAHGHEEIHSQWIQRGEEGPVGSGWEAWLHGLEVTEAAYEMLALSRQRINELMGTKVFDLLENWRLKCQAAHELVDTCEIHAHLGYIHRYITEEELDTRSVATLLSCHIFLTHNCPNRLEASGVVVEKKKKKKKFSLYRKKAEEPKKKDDEAGDMQIATLDMFHLFQAHRSKLMRWLEANPNGCDLVMEMIIQL</sequence>
<evidence type="ECO:0000256" key="2">
    <source>
        <dbReference type="ARBA" id="ARBA00012759"/>
    </source>
</evidence>
<dbReference type="InterPro" id="IPR051346">
    <property type="entry name" value="OTU_Deubiquitinase"/>
</dbReference>
<evidence type="ECO:0000256" key="3">
    <source>
        <dbReference type="ARBA" id="ARBA00022670"/>
    </source>
</evidence>
<dbReference type="EC" id="3.4.19.12" evidence="2"/>
<name>A0AAE0KNU1_9CHLO</name>